<reference evidence="1 2" key="1">
    <citation type="journal article" date="2019" name="Sci. Rep.">
        <title>Orb-weaving spider Araneus ventricosus genome elucidates the spidroin gene catalogue.</title>
        <authorList>
            <person name="Kono N."/>
            <person name="Nakamura H."/>
            <person name="Ohtoshi R."/>
            <person name="Moran D.A.P."/>
            <person name="Shinohara A."/>
            <person name="Yoshida Y."/>
            <person name="Fujiwara M."/>
            <person name="Mori M."/>
            <person name="Tomita M."/>
            <person name="Arakawa K."/>
        </authorList>
    </citation>
    <scope>NUCLEOTIDE SEQUENCE [LARGE SCALE GENOMIC DNA]</scope>
</reference>
<gene>
    <name evidence="1" type="ORF">AVEN_19689_1</name>
</gene>
<accession>A0A4Y2C2J6</accession>
<comment type="caution">
    <text evidence="1">The sequence shown here is derived from an EMBL/GenBank/DDBJ whole genome shotgun (WGS) entry which is preliminary data.</text>
</comment>
<protein>
    <submittedName>
        <fullName evidence="1">Uncharacterized protein</fullName>
    </submittedName>
</protein>
<dbReference type="EMBL" id="BGPR01000141">
    <property type="protein sequence ID" value="GBL98632.1"/>
    <property type="molecule type" value="Genomic_DNA"/>
</dbReference>
<evidence type="ECO:0000313" key="1">
    <source>
        <dbReference type="EMBL" id="GBL98632.1"/>
    </source>
</evidence>
<evidence type="ECO:0000313" key="2">
    <source>
        <dbReference type="Proteomes" id="UP000499080"/>
    </source>
</evidence>
<proteinExistence type="predicted"/>
<dbReference type="AlphaFoldDB" id="A0A4Y2C2J6"/>
<dbReference type="Proteomes" id="UP000499080">
    <property type="component" value="Unassembled WGS sequence"/>
</dbReference>
<name>A0A4Y2C2J6_ARAVE</name>
<organism evidence="1 2">
    <name type="scientific">Araneus ventricosus</name>
    <name type="common">Orbweaver spider</name>
    <name type="synonym">Epeira ventricosa</name>
    <dbReference type="NCBI Taxonomy" id="182803"/>
    <lineage>
        <taxon>Eukaryota</taxon>
        <taxon>Metazoa</taxon>
        <taxon>Ecdysozoa</taxon>
        <taxon>Arthropoda</taxon>
        <taxon>Chelicerata</taxon>
        <taxon>Arachnida</taxon>
        <taxon>Araneae</taxon>
        <taxon>Araneomorphae</taxon>
        <taxon>Entelegynae</taxon>
        <taxon>Araneoidea</taxon>
        <taxon>Araneidae</taxon>
        <taxon>Araneus</taxon>
    </lineage>
</organism>
<keyword evidence="2" id="KW-1185">Reference proteome</keyword>
<sequence length="217" mass="24865">MSSGVRSGQRGSHSSNQPYAINCSWNVSIRYSLDFMSCLKEPNHVGTILSRVEAMIVFEPIPVLRPRKVLNIVLPSMCSDRIQEDQSVILNSTPNINKKSYLFSNFDGICRIFNRAAICGLFIVHFNMQKHALFSYIDSDRNVDWTGLLFGPKNNFLPFQMYCEVTVSKIKNKQICASNIRNINVSSKCFSYTKSMKLYNFVTDFFPCLVLFLRKEP</sequence>